<accession>A0AB34II61</accession>
<protein>
    <recommendedName>
        <fullName evidence="4">Leucine-binding protein domain-containing protein</fullName>
    </recommendedName>
</protein>
<gene>
    <name evidence="5" type="ORF">AB1Y20_013579</name>
</gene>
<feature type="region of interest" description="Disordered" evidence="2">
    <location>
        <begin position="906"/>
        <end position="988"/>
    </location>
</feature>
<comment type="caution">
    <text evidence="5">The sequence shown here is derived from an EMBL/GenBank/DDBJ whole genome shotgun (WGS) entry which is preliminary data.</text>
</comment>
<evidence type="ECO:0000256" key="3">
    <source>
        <dbReference type="SAM" id="Phobius"/>
    </source>
</evidence>
<keyword evidence="1" id="KW-0732">Signal</keyword>
<proteinExistence type="predicted"/>
<feature type="transmembrane region" description="Helical" evidence="3">
    <location>
        <begin position="561"/>
        <end position="585"/>
    </location>
</feature>
<feature type="domain" description="Leucine-binding protein" evidence="4">
    <location>
        <begin position="294"/>
        <end position="477"/>
    </location>
</feature>
<dbReference type="Pfam" id="PF13458">
    <property type="entry name" value="Peripla_BP_6"/>
    <property type="match status" value="1"/>
</dbReference>
<dbReference type="PANTHER" id="PTHR30483">
    <property type="entry name" value="LEUCINE-SPECIFIC-BINDING PROTEIN"/>
    <property type="match status" value="1"/>
</dbReference>
<keyword evidence="3" id="KW-0472">Membrane</keyword>
<dbReference type="PANTHER" id="PTHR30483:SF6">
    <property type="entry name" value="PERIPLASMIC BINDING PROTEIN OF ABC TRANSPORTER FOR NATURAL AMINO ACIDS"/>
    <property type="match status" value="1"/>
</dbReference>
<name>A0AB34II61_PRYPA</name>
<evidence type="ECO:0000313" key="6">
    <source>
        <dbReference type="Proteomes" id="UP001515480"/>
    </source>
</evidence>
<dbReference type="SUPFAM" id="SSF53822">
    <property type="entry name" value="Periplasmic binding protein-like I"/>
    <property type="match status" value="2"/>
</dbReference>
<evidence type="ECO:0000259" key="4">
    <source>
        <dbReference type="Pfam" id="PF13458"/>
    </source>
</evidence>
<dbReference type="Gene3D" id="3.40.50.2300">
    <property type="match status" value="3"/>
</dbReference>
<keyword evidence="6" id="KW-1185">Reference proteome</keyword>
<dbReference type="InterPro" id="IPR028082">
    <property type="entry name" value="Peripla_BP_I"/>
</dbReference>
<dbReference type="InterPro" id="IPR028081">
    <property type="entry name" value="Leu-bd"/>
</dbReference>
<reference evidence="5 6" key="1">
    <citation type="journal article" date="2024" name="Science">
        <title>Giant polyketide synthase enzymes in the biosynthesis of giant marine polyether toxins.</title>
        <authorList>
            <person name="Fallon T.R."/>
            <person name="Shende V.V."/>
            <person name="Wierzbicki I.H."/>
            <person name="Pendleton A.L."/>
            <person name="Watervoot N.F."/>
            <person name="Auber R.P."/>
            <person name="Gonzalez D.J."/>
            <person name="Wisecaver J.H."/>
            <person name="Moore B.S."/>
        </authorList>
    </citation>
    <scope>NUCLEOTIDE SEQUENCE [LARGE SCALE GENOMIC DNA]</scope>
    <source>
        <strain evidence="5 6">12B1</strain>
    </source>
</reference>
<feature type="region of interest" description="Disordered" evidence="2">
    <location>
        <begin position="1"/>
        <end position="31"/>
    </location>
</feature>
<evidence type="ECO:0000313" key="5">
    <source>
        <dbReference type="EMBL" id="KAL1499064.1"/>
    </source>
</evidence>
<dbReference type="AlphaFoldDB" id="A0AB34II61"/>
<dbReference type="EMBL" id="JBGBPQ010000026">
    <property type="protein sequence ID" value="KAL1499064.1"/>
    <property type="molecule type" value="Genomic_DNA"/>
</dbReference>
<organism evidence="5 6">
    <name type="scientific">Prymnesium parvum</name>
    <name type="common">Toxic golden alga</name>
    <dbReference type="NCBI Taxonomy" id="97485"/>
    <lineage>
        <taxon>Eukaryota</taxon>
        <taxon>Haptista</taxon>
        <taxon>Haptophyta</taxon>
        <taxon>Prymnesiophyceae</taxon>
        <taxon>Prymnesiales</taxon>
        <taxon>Prymnesiaceae</taxon>
        <taxon>Prymnesium</taxon>
    </lineage>
</organism>
<evidence type="ECO:0000256" key="2">
    <source>
        <dbReference type="SAM" id="MobiDB-lite"/>
    </source>
</evidence>
<keyword evidence="3" id="KW-1133">Transmembrane helix</keyword>
<evidence type="ECO:0000256" key="1">
    <source>
        <dbReference type="ARBA" id="ARBA00022729"/>
    </source>
</evidence>
<feature type="compositionally biased region" description="Basic and acidic residues" evidence="2">
    <location>
        <begin position="926"/>
        <end position="944"/>
    </location>
</feature>
<sequence length="988" mass="108168">MVGSALCTSSRPRKRRSPPSSTPLHPFPKRHSPVRLPHALAGAAILLFAPPAHSHRINSVTFGAASVATPPTAEWGRDIVIAGPVSLLDDSPHYHYGRQLVQAASFFASWLNLERGGILLHGRRHAVRLHFLDDGGSVEQTANATSYALGALGADFILSGYSAPLAMAASLVCKQHGKLMLSAGTNSPEVFQAHELSFGVAGYLPSVVRELLDTIIAAAEAVDRREAAVAPPGENSTVIQTEAVHVEVDAVLPPSACDGRGDASALCRASLKLGFVRESGDVGLAGFCDSFAYEAAAKGVGATEGAFPTAVVQPDADDASVEQVLAGIRAAGANVLVLCLNFGSFSTVIRALQRIDWTPLATLAGGGVMNSPEFAESLARGWWQGEYAIGTTGWHWKLPGTGAFSGMSASTFRDSMYNRFFLAPNEQAAGQFAQCLMLVAAIEAAQSLSSDAVAAAMARLHVDDILGNLSYRADYRLNAAPGMALQHPQGGEPSIVHPAKLRTGPIHFPSPSWKTRACRWPTPECSAHGYCSVDGVCVCDAADGGYWAGGACEKWVARMSAWVFLAPLITALIAGLPLSAVALYVRRARLRERDEQRVHQTLANITQPRFPGVFVYYRTFKKIGKFVAHERLRDMGKTVTLDSHDELVQASVRSPMVFVSHQWLGFEEPDPKNDHYTATVEACELLCAQENLDPSSLLIWLDYMSIPQKNAHTQQLAIDSLGIYASCCRYFIIIAPEVVHADSLVECSPETYSRRGWCRLEQWARLTAGREGMFLFGGDRTLQLLTSSEMDRWFHESVHVFEGDFTVPSDKDRISDTVLGLWAIAVLERRKSGSAFLYDIVDQQRARVFPHKHFPRNQQDLIEEHLAYDHVGKELKQQVVQRRSHSRSRSRTFTLRRIPVDLHRSSELEHPQSLCHKLQRRSPSHLRREAQQAHEMNTPEHGVEPHPQSVGAEATRIFQTDSPELGQGGRTLNPERSTSWRGRARHAQ</sequence>
<dbReference type="Proteomes" id="UP001515480">
    <property type="component" value="Unassembled WGS sequence"/>
</dbReference>
<keyword evidence="3" id="KW-0812">Transmembrane</keyword>
<dbReference type="InterPro" id="IPR051010">
    <property type="entry name" value="BCAA_transport"/>
</dbReference>